<evidence type="ECO:0000256" key="2">
    <source>
        <dbReference type="ARBA" id="ARBA00006656"/>
    </source>
</evidence>
<dbReference type="Pfam" id="PF00688">
    <property type="entry name" value="TGFb_propeptide"/>
    <property type="match status" value="1"/>
</dbReference>
<keyword evidence="7" id="KW-0732">Signal</keyword>
<dbReference type="InterPro" id="IPR029034">
    <property type="entry name" value="Cystine-knot_cytokine"/>
</dbReference>
<gene>
    <name evidence="9" type="ORF">ILUMI_21328</name>
</gene>
<feature type="domain" description="TGF-beta family profile" evidence="8">
    <location>
        <begin position="205"/>
        <end position="335"/>
    </location>
</feature>
<comment type="caution">
    <text evidence="9">The sequence shown here is derived from an EMBL/GenBank/DDBJ whole genome shotgun (WGS) entry which is preliminary data.</text>
</comment>
<evidence type="ECO:0000256" key="5">
    <source>
        <dbReference type="ARBA" id="ARBA00023157"/>
    </source>
</evidence>
<evidence type="ECO:0000313" key="9">
    <source>
        <dbReference type="EMBL" id="KAF2884851.1"/>
    </source>
</evidence>
<comment type="subcellular location">
    <subcellularLocation>
        <location evidence="1">Secreted</location>
    </subcellularLocation>
</comment>
<comment type="similarity">
    <text evidence="2 6">Belongs to the TGF-beta family.</text>
</comment>
<evidence type="ECO:0000313" key="10">
    <source>
        <dbReference type="Proteomes" id="UP000801492"/>
    </source>
</evidence>
<dbReference type="GO" id="GO:0005615">
    <property type="term" value="C:extracellular space"/>
    <property type="evidence" value="ECO:0007669"/>
    <property type="project" value="TreeGrafter"/>
</dbReference>
<evidence type="ECO:0000259" key="8">
    <source>
        <dbReference type="PROSITE" id="PS51362"/>
    </source>
</evidence>
<dbReference type="InterPro" id="IPR001839">
    <property type="entry name" value="TGF-b_C"/>
</dbReference>
<dbReference type="SUPFAM" id="SSF57501">
    <property type="entry name" value="Cystine-knot cytokines"/>
    <property type="match status" value="1"/>
</dbReference>
<sequence length="335" mass="38873">MGGHFWAHIATWTFLCSVRVVRTDQDLEQDFDLNILPDVTKVNISQDEYVRMMTTYLHRLRDSADHDAVVPDLKIFDAEQNTWRRRKKCITRLKFPKMRLNPNTDIEQAELRMLMSEFPDAEAPVIQIYQIIGLRRRRLIEERQAYLSTNASKWCEFDITNGVRAWLLNGDRNFSLELQCSQCNTSVLQPLQVALSILGYSDKRRVRRASPYHDNNQQGGRTDCTTNSAKQRCCRHSLTVSFKDLKVPQISSIIQPKSYEAGFCKGRCPYNYNHATNHSRIQSLVHKLDRKAVPRVCCAPSKLAPLDILRVDPYDFTKLNVEKWDNMRVLECACS</sequence>
<dbReference type="FunFam" id="2.10.90.10:FF:000058">
    <property type="entry name" value="Maverick"/>
    <property type="match status" value="1"/>
</dbReference>
<dbReference type="Pfam" id="PF00019">
    <property type="entry name" value="TGF_beta"/>
    <property type="match status" value="1"/>
</dbReference>
<keyword evidence="4 6" id="KW-0339">Growth factor</keyword>
<dbReference type="PROSITE" id="PS51362">
    <property type="entry name" value="TGF_BETA_2"/>
    <property type="match status" value="1"/>
</dbReference>
<dbReference type="Proteomes" id="UP000801492">
    <property type="component" value="Unassembled WGS sequence"/>
</dbReference>
<accession>A0A8K0G3P8</accession>
<protein>
    <recommendedName>
        <fullName evidence="8">TGF-beta family profile domain-containing protein</fullName>
    </recommendedName>
</protein>
<evidence type="ECO:0000256" key="7">
    <source>
        <dbReference type="SAM" id="SignalP"/>
    </source>
</evidence>
<dbReference type="GO" id="GO:0005125">
    <property type="term" value="F:cytokine activity"/>
    <property type="evidence" value="ECO:0007669"/>
    <property type="project" value="TreeGrafter"/>
</dbReference>
<evidence type="ECO:0000256" key="4">
    <source>
        <dbReference type="ARBA" id="ARBA00023030"/>
    </source>
</evidence>
<evidence type="ECO:0000256" key="3">
    <source>
        <dbReference type="ARBA" id="ARBA00022525"/>
    </source>
</evidence>
<feature type="signal peptide" evidence="7">
    <location>
        <begin position="1"/>
        <end position="23"/>
    </location>
</feature>
<dbReference type="Gene3D" id="2.10.90.10">
    <property type="entry name" value="Cystine-knot cytokines"/>
    <property type="match status" value="1"/>
</dbReference>
<dbReference type="PROSITE" id="PS00250">
    <property type="entry name" value="TGF_BETA_1"/>
    <property type="match status" value="1"/>
</dbReference>
<reference evidence="9" key="1">
    <citation type="submission" date="2019-08" db="EMBL/GenBank/DDBJ databases">
        <title>The genome of the North American firefly Photinus pyralis.</title>
        <authorList>
            <consortium name="Photinus pyralis genome working group"/>
            <person name="Fallon T.R."/>
            <person name="Sander Lower S.E."/>
            <person name="Weng J.-K."/>
        </authorList>
    </citation>
    <scope>NUCLEOTIDE SEQUENCE</scope>
    <source>
        <strain evidence="9">TRF0915ILg1</strain>
        <tissue evidence="9">Whole body</tissue>
    </source>
</reference>
<dbReference type="SMART" id="SM00204">
    <property type="entry name" value="TGFB"/>
    <property type="match status" value="1"/>
</dbReference>
<keyword evidence="5" id="KW-1015">Disulfide bond</keyword>
<keyword evidence="10" id="KW-1185">Reference proteome</keyword>
<dbReference type="EMBL" id="VTPC01090126">
    <property type="protein sequence ID" value="KAF2884851.1"/>
    <property type="molecule type" value="Genomic_DNA"/>
</dbReference>
<evidence type="ECO:0000256" key="6">
    <source>
        <dbReference type="RuleBase" id="RU000354"/>
    </source>
</evidence>
<dbReference type="GO" id="GO:0008083">
    <property type="term" value="F:growth factor activity"/>
    <property type="evidence" value="ECO:0007669"/>
    <property type="project" value="UniProtKB-KW"/>
</dbReference>
<dbReference type="InterPro" id="IPR015615">
    <property type="entry name" value="TGF-beta-rel"/>
</dbReference>
<dbReference type="PANTHER" id="PTHR11848">
    <property type="entry name" value="TGF-BETA FAMILY"/>
    <property type="match status" value="1"/>
</dbReference>
<proteinExistence type="inferred from homology"/>
<dbReference type="InterPro" id="IPR017948">
    <property type="entry name" value="TGFb_CS"/>
</dbReference>
<dbReference type="InterPro" id="IPR001111">
    <property type="entry name" value="TGF-b_propeptide"/>
</dbReference>
<organism evidence="9 10">
    <name type="scientific">Ignelater luminosus</name>
    <name type="common">Cucubano</name>
    <name type="synonym">Pyrophorus luminosus</name>
    <dbReference type="NCBI Taxonomy" id="2038154"/>
    <lineage>
        <taxon>Eukaryota</taxon>
        <taxon>Metazoa</taxon>
        <taxon>Ecdysozoa</taxon>
        <taxon>Arthropoda</taxon>
        <taxon>Hexapoda</taxon>
        <taxon>Insecta</taxon>
        <taxon>Pterygota</taxon>
        <taxon>Neoptera</taxon>
        <taxon>Endopterygota</taxon>
        <taxon>Coleoptera</taxon>
        <taxon>Polyphaga</taxon>
        <taxon>Elateriformia</taxon>
        <taxon>Elateroidea</taxon>
        <taxon>Elateridae</taxon>
        <taxon>Agrypninae</taxon>
        <taxon>Pyrophorini</taxon>
        <taxon>Ignelater</taxon>
    </lineage>
</organism>
<name>A0A8K0G3P8_IGNLU</name>
<dbReference type="OrthoDB" id="5949851at2759"/>
<evidence type="ECO:0000256" key="1">
    <source>
        <dbReference type="ARBA" id="ARBA00004613"/>
    </source>
</evidence>
<feature type="chain" id="PRO_5035436709" description="TGF-beta family profile domain-containing protein" evidence="7">
    <location>
        <begin position="24"/>
        <end position="335"/>
    </location>
</feature>
<dbReference type="Gene3D" id="2.60.120.970">
    <property type="match status" value="1"/>
</dbReference>
<dbReference type="PANTHER" id="PTHR11848:SF119">
    <property type="entry name" value="TGF-BETA FAMILY PROFILE DOMAIN-CONTAINING PROTEIN"/>
    <property type="match status" value="1"/>
</dbReference>
<keyword evidence="3" id="KW-0964">Secreted</keyword>
<dbReference type="AlphaFoldDB" id="A0A8K0G3P8"/>